<protein>
    <submittedName>
        <fullName evidence="8">Acetylcholine receptor subunit delta</fullName>
    </submittedName>
</protein>
<evidence type="ECO:0000259" key="6">
    <source>
        <dbReference type="Pfam" id="PF02931"/>
    </source>
</evidence>
<dbReference type="FunFam" id="2.70.170.10:FF:000040">
    <property type="entry name" value="Cholinergic receptor nicotinic gamma subunit"/>
    <property type="match status" value="1"/>
</dbReference>
<feature type="domain" description="Neurotransmitter-gated ion-channel transmembrane" evidence="7">
    <location>
        <begin position="175"/>
        <end position="278"/>
    </location>
</feature>
<dbReference type="InterPro" id="IPR018000">
    <property type="entry name" value="Neurotransmitter_ion_chnl_CS"/>
</dbReference>
<evidence type="ECO:0000313" key="8">
    <source>
        <dbReference type="EMBL" id="TWW53271.1"/>
    </source>
</evidence>
<reference evidence="8 9" key="1">
    <citation type="submission" date="2019-04" db="EMBL/GenBank/DDBJ databases">
        <title>Chromosome genome assembly for Takifugu flavidus.</title>
        <authorList>
            <person name="Xiao S."/>
        </authorList>
    </citation>
    <scope>NUCLEOTIDE SEQUENCE [LARGE SCALE GENOMIC DNA]</scope>
    <source>
        <strain evidence="8">HTHZ2018</strain>
        <tissue evidence="8">Muscle</tissue>
    </source>
</reference>
<dbReference type="PROSITE" id="PS00236">
    <property type="entry name" value="NEUROTR_ION_CHANNEL"/>
    <property type="match status" value="1"/>
</dbReference>
<dbReference type="InterPro" id="IPR036734">
    <property type="entry name" value="Neur_chan_lig-bd_sf"/>
</dbReference>
<dbReference type="GO" id="GO:0005230">
    <property type="term" value="F:extracellular ligand-gated monoatomic ion channel activity"/>
    <property type="evidence" value="ECO:0007669"/>
    <property type="project" value="InterPro"/>
</dbReference>
<evidence type="ECO:0000259" key="7">
    <source>
        <dbReference type="Pfam" id="PF02932"/>
    </source>
</evidence>
<dbReference type="SUPFAM" id="SSF90112">
    <property type="entry name" value="Neurotransmitter-gated ion-channel transmembrane pore"/>
    <property type="match status" value="1"/>
</dbReference>
<proteinExistence type="predicted"/>
<evidence type="ECO:0000256" key="4">
    <source>
        <dbReference type="ARBA" id="ARBA00023136"/>
    </source>
</evidence>
<keyword evidence="4 5" id="KW-0472">Membrane</keyword>
<dbReference type="GO" id="GO:0016020">
    <property type="term" value="C:membrane"/>
    <property type="evidence" value="ECO:0007669"/>
    <property type="project" value="UniProtKB-SubCell"/>
</dbReference>
<dbReference type="Gene3D" id="2.70.170.10">
    <property type="entry name" value="Neurotransmitter-gated ion-channel ligand-binding domain"/>
    <property type="match status" value="1"/>
</dbReference>
<keyword evidence="3 5" id="KW-1133">Transmembrane helix</keyword>
<evidence type="ECO:0000256" key="3">
    <source>
        <dbReference type="ARBA" id="ARBA00022989"/>
    </source>
</evidence>
<dbReference type="InterPro" id="IPR006201">
    <property type="entry name" value="Neur_channel"/>
</dbReference>
<evidence type="ECO:0000256" key="2">
    <source>
        <dbReference type="ARBA" id="ARBA00022692"/>
    </source>
</evidence>
<gene>
    <name evidence="8" type="ORF">D4764_0186730</name>
</gene>
<feature type="transmembrane region" description="Helical" evidence="5">
    <location>
        <begin position="176"/>
        <end position="197"/>
    </location>
</feature>
<organism evidence="8 9">
    <name type="scientific">Takifugu flavidus</name>
    <name type="common">sansaifugu</name>
    <dbReference type="NCBI Taxonomy" id="433684"/>
    <lineage>
        <taxon>Eukaryota</taxon>
        <taxon>Metazoa</taxon>
        <taxon>Chordata</taxon>
        <taxon>Craniata</taxon>
        <taxon>Vertebrata</taxon>
        <taxon>Euteleostomi</taxon>
        <taxon>Actinopterygii</taxon>
        <taxon>Neopterygii</taxon>
        <taxon>Teleostei</taxon>
        <taxon>Neoteleostei</taxon>
        <taxon>Acanthomorphata</taxon>
        <taxon>Eupercaria</taxon>
        <taxon>Tetraodontiformes</taxon>
        <taxon>Tetradontoidea</taxon>
        <taxon>Tetraodontidae</taxon>
        <taxon>Takifugu</taxon>
    </lineage>
</organism>
<comment type="caution">
    <text evidence="8">The sequence shown here is derived from an EMBL/GenBank/DDBJ whole genome shotgun (WGS) entry which is preliminary data.</text>
</comment>
<name>A0A5C6MFD4_9TELE</name>
<keyword evidence="8" id="KW-0675">Receptor</keyword>
<feature type="domain" description="Neurotransmitter-gated ion-channel ligand-binding" evidence="6">
    <location>
        <begin position="19"/>
        <end position="146"/>
    </location>
</feature>
<dbReference type="InterPro" id="IPR006029">
    <property type="entry name" value="Neurotrans-gated_channel_TM"/>
</dbReference>
<dbReference type="GO" id="GO:0004888">
    <property type="term" value="F:transmembrane signaling receptor activity"/>
    <property type="evidence" value="ECO:0007669"/>
    <property type="project" value="InterPro"/>
</dbReference>
<dbReference type="EMBL" id="RHFK02000753">
    <property type="protein sequence ID" value="TWW53271.1"/>
    <property type="molecule type" value="Genomic_DNA"/>
</dbReference>
<dbReference type="InterPro" id="IPR036719">
    <property type="entry name" value="Neuro-gated_channel_TM_sf"/>
</dbReference>
<dbReference type="Pfam" id="PF02931">
    <property type="entry name" value="Neur_chan_LBD"/>
    <property type="match status" value="1"/>
</dbReference>
<feature type="transmembrane region" description="Helical" evidence="5">
    <location>
        <begin position="290"/>
        <end position="311"/>
    </location>
</feature>
<dbReference type="Gene3D" id="1.20.58.390">
    <property type="entry name" value="Neurotransmitter-gated ion-channel transmembrane domain"/>
    <property type="match status" value="3"/>
</dbReference>
<accession>A0A5C6MFD4</accession>
<dbReference type="Proteomes" id="UP000324091">
    <property type="component" value="Unassembled WGS sequence"/>
</dbReference>
<evidence type="ECO:0000256" key="5">
    <source>
        <dbReference type="SAM" id="Phobius"/>
    </source>
</evidence>
<dbReference type="InterPro" id="IPR038050">
    <property type="entry name" value="Neuro_actylchol_rec"/>
</dbReference>
<keyword evidence="9" id="KW-1185">Reference proteome</keyword>
<feature type="transmembrane region" description="Helical" evidence="5">
    <location>
        <begin position="147"/>
        <end position="170"/>
    </location>
</feature>
<evidence type="ECO:0000256" key="1">
    <source>
        <dbReference type="ARBA" id="ARBA00004141"/>
    </source>
</evidence>
<dbReference type="PANTHER" id="PTHR18945">
    <property type="entry name" value="NEUROTRANSMITTER GATED ION CHANNEL"/>
    <property type="match status" value="1"/>
</dbReference>
<dbReference type="InterPro" id="IPR006202">
    <property type="entry name" value="Neur_chan_lig-bd"/>
</dbReference>
<dbReference type="AlphaFoldDB" id="A0A5C6MFD4"/>
<keyword evidence="2 5" id="KW-0812">Transmembrane</keyword>
<comment type="subcellular location">
    <subcellularLocation>
        <location evidence="1">Membrane</location>
        <topology evidence="1">Multi-pass membrane protein</topology>
    </subcellularLocation>
</comment>
<dbReference type="Pfam" id="PF02932">
    <property type="entry name" value="Neur_chan_memb"/>
    <property type="match status" value="1"/>
</dbReference>
<sequence>MPGVTTTTGREGGGRDRRNDAQFNVAYYCNVLVDSTGLCYWLPPAIFRSSCSISVKYFPFDWQDCTLKFPSLTYNAKEIRLLLKEDIVIETKWTVEWIMIDPASFTENGEWEIIHRPAKRNTYKHIPMESNKHQDITFYLVIRRKPLFYVVNIIIPCVLISFLASLVYYLPARRQYLMFIMVVVTVVVLNCVVVLNLHFRTPSTHVMSEWTKQLFLQRLPHILRMSRPAEAEPYWDGALPRRSSSVGYIASAEEYDSVKSRSELMFEKQSGRHGLEKDNWSGIARTVDRLCLFLVTPVMTFGTVIIFLRGICNQPPHLPFKGAPHDSREENPRLL</sequence>
<dbReference type="SUPFAM" id="SSF63712">
    <property type="entry name" value="Nicotinic receptor ligand binding domain-like"/>
    <property type="match status" value="1"/>
</dbReference>
<evidence type="ECO:0000313" key="9">
    <source>
        <dbReference type="Proteomes" id="UP000324091"/>
    </source>
</evidence>